<comment type="similarity">
    <text evidence="1">Belongs to the beta/gamma-crystallin family.</text>
</comment>
<feature type="domain" description="Beta/gamma crystallin 'Greek key'" evidence="4">
    <location>
        <begin position="63"/>
        <end position="142"/>
    </location>
</feature>
<dbReference type="RefSeq" id="WP_218919153.1">
    <property type="nucleotide sequence ID" value="NZ_BSPR01000011.1"/>
</dbReference>
<evidence type="ECO:0000256" key="3">
    <source>
        <dbReference type="SAM" id="SignalP"/>
    </source>
</evidence>
<dbReference type="GO" id="GO:0008237">
    <property type="term" value="F:metallopeptidase activity"/>
    <property type="evidence" value="ECO:0007669"/>
    <property type="project" value="InterPro"/>
</dbReference>
<reference evidence="5 6" key="1">
    <citation type="submission" date="2016-04" db="EMBL/GenBank/DDBJ databases">
        <title>Complete genome sequence of natural rubber-degrading, novel Gram-negative bacterium, Rhizobacter gummiphilus strain NS21.</title>
        <authorList>
            <person name="Tabata M."/>
            <person name="Kasai D."/>
            <person name="Fukuda M."/>
        </authorList>
    </citation>
    <scope>NUCLEOTIDE SEQUENCE [LARGE SCALE GENOMIC DNA]</scope>
    <source>
        <strain evidence="5 6">NS21</strain>
    </source>
</reference>
<protein>
    <recommendedName>
        <fullName evidence="4">Beta/gamma crystallin 'Greek key' domain-containing protein</fullName>
    </recommendedName>
</protein>
<dbReference type="PROSITE" id="PS51257">
    <property type="entry name" value="PROKAR_LIPOPROTEIN"/>
    <property type="match status" value="1"/>
</dbReference>
<keyword evidence="6" id="KW-1185">Reference proteome</keyword>
<sequence length="674" mass="70213">MNNDLQRSARIRPTPRTATALAALALLAACGGGGSGGAGTATETDASASDAAEVAEATAAGGPVCFFEHVNYQGASYCSGADSAWVGSAWNDRISSVKVQAGYKVQLFQHINYGGGSTTLSADNANLVALGFNDAASSFKVTAPVTPPTTGPSPVASIQIAQSLLFNSNDSALVLVANKAALIKVNITGSNPKASKPTGVLRVSNVNGGATRDIVLTLPTGDLPATTPAVPSFTDSYTATVPAEFVKAGLRLTVNVGDTTPTTLTPRVGGGVPMTLVPISVRIGGTSGQVPANQGPHIQALFPVASVTVRNHATYTSGRVTTLPTTDSGWSDAFGKILGELADLHTLEGAQDHDHYFGFIPKRTWGLAGLAYLRGSAGVGFDMPSAPTSVRDVVAHELGHNFSLPHAACGGAGSPDPNYPYPDANLGKPGRYVWPYLSDTNTFYDPRPTDRHDIMSYCGGQVFSDYNYRQMQTYLTPTDRQVLAAGSDRDTTAAVQELLLISGEIRADGTGELNPVKSLSGKPRVPAAGDYTLRIVADTGTVEYPFAPRTLDHDASTEHFGFTVPNPGAVQSVTVVRDGKVLLNTQARAQRLQAGDAVATQVQEAAGTLRLTWDATRHAFLTVTWVGTGGERRTLAQDLRGGSATLPTADLPAGGSFELIRSDGLNAVRSVHGR</sequence>
<dbReference type="InterPro" id="IPR011024">
    <property type="entry name" value="G_crystallin-like"/>
</dbReference>
<dbReference type="Proteomes" id="UP000193427">
    <property type="component" value="Chromosome"/>
</dbReference>
<dbReference type="InterPro" id="IPR024079">
    <property type="entry name" value="MetalloPept_cat_dom_sf"/>
</dbReference>
<dbReference type="EMBL" id="CP015118">
    <property type="protein sequence ID" value="ARN21749.1"/>
    <property type="molecule type" value="Genomic_DNA"/>
</dbReference>
<dbReference type="SUPFAM" id="SSF55486">
    <property type="entry name" value="Metalloproteases ('zincins'), catalytic domain"/>
    <property type="match status" value="1"/>
</dbReference>
<accession>A0A1W6LBV9</accession>
<dbReference type="SUPFAM" id="SSF49695">
    <property type="entry name" value="gamma-Crystallin-like"/>
    <property type="match status" value="1"/>
</dbReference>
<dbReference type="Gene3D" id="3.40.390.10">
    <property type="entry name" value="Collagenase (Catalytic Domain)"/>
    <property type="match status" value="1"/>
</dbReference>
<evidence type="ECO:0000313" key="5">
    <source>
        <dbReference type="EMBL" id="ARN21749.1"/>
    </source>
</evidence>
<keyword evidence="3" id="KW-0732">Signal</keyword>
<organism evidence="5 6">
    <name type="scientific">Piscinibacter gummiphilus</name>
    <dbReference type="NCBI Taxonomy" id="946333"/>
    <lineage>
        <taxon>Bacteria</taxon>
        <taxon>Pseudomonadati</taxon>
        <taxon>Pseudomonadota</taxon>
        <taxon>Betaproteobacteria</taxon>
        <taxon>Burkholderiales</taxon>
        <taxon>Sphaerotilaceae</taxon>
        <taxon>Piscinibacter</taxon>
    </lineage>
</organism>
<proteinExistence type="inferred from homology"/>
<dbReference type="STRING" id="946333.A4W93_18635"/>
<dbReference type="KEGG" id="rgu:A4W93_18635"/>
<evidence type="ECO:0000256" key="1">
    <source>
        <dbReference type="ARBA" id="ARBA00009646"/>
    </source>
</evidence>
<keyword evidence="2" id="KW-0677">Repeat</keyword>
<dbReference type="InterPro" id="IPR001064">
    <property type="entry name" value="Beta/gamma_crystallin"/>
</dbReference>
<feature type="signal peptide" evidence="3">
    <location>
        <begin position="1"/>
        <end position="28"/>
    </location>
</feature>
<name>A0A1W6LBV9_9BURK</name>
<dbReference type="Gene3D" id="2.60.20.10">
    <property type="entry name" value="Crystallins"/>
    <property type="match status" value="1"/>
</dbReference>
<feature type="chain" id="PRO_5012506792" description="Beta/gamma crystallin 'Greek key' domain-containing protein" evidence="3">
    <location>
        <begin position="29"/>
        <end position="674"/>
    </location>
</feature>
<evidence type="ECO:0000313" key="6">
    <source>
        <dbReference type="Proteomes" id="UP000193427"/>
    </source>
</evidence>
<evidence type="ECO:0000256" key="2">
    <source>
        <dbReference type="ARBA" id="ARBA00022737"/>
    </source>
</evidence>
<evidence type="ECO:0000259" key="4">
    <source>
        <dbReference type="SMART" id="SM00247"/>
    </source>
</evidence>
<dbReference type="AlphaFoldDB" id="A0A1W6LBV9"/>
<gene>
    <name evidence="5" type="ORF">A4W93_18635</name>
</gene>
<dbReference type="SMART" id="SM00247">
    <property type="entry name" value="XTALbg"/>
    <property type="match status" value="1"/>
</dbReference>
<dbReference type="Pfam" id="PF03995">
    <property type="entry name" value="Inhibitor_I36"/>
    <property type="match status" value="1"/>
</dbReference>